<sequence>MRIGRFKVVVTGPTIIEAMLRSLASRVRALNLRTAAPLRTASFSSSVGGEKKRVFNYVAPAGIAEGDLRLGFKPSQVVDAPEEVRRTLSLDNASQAELNKIAIQKAIAAFERFPGDTGSSEVQIAILTQKIKRMTEHFRDHKHDNHSRRGLQTMINKRKSLLKYLRRENLQQFRAVVAALGLRFT</sequence>
<dbReference type="Gene3D" id="6.10.250.3130">
    <property type="match status" value="1"/>
</dbReference>
<comment type="similarity">
    <text evidence="1 4">Belongs to the universal ribosomal protein uS15 family.</text>
</comment>
<dbReference type="Gene3D" id="1.10.287.10">
    <property type="entry name" value="S15/NS1, RNA-binding"/>
    <property type="match status" value="1"/>
</dbReference>
<evidence type="ECO:0000256" key="1">
    <source>
        <dbReference type="ARBA" id="ARBA00008434"/>
    </source>
</evidence>
<comment type="caution">
    <text evidence="6">The sequence shown here is derived from an EMBL/GenBank/DDBJ whole genome shotgun (WGS) entry which is preliminary data.</text>
</comment>
<evidence type="ECO:0000313" key="8">
    <source>
        <dbReference type="EMBL" id="RHZ00833.1"/>
    </source>
</evidence>
<evidence type="ECO:0000256" key="2">
    <source>
        <dbReference type="ARBA" id="ARBA00022980"/>
    </source>
</evidence>
<reference evidence="9 10" key="1">
    <citation type="submission" date="2018-08" db="EMBL/GenBank/DDBJ databases">
        <title>Aphanomyces genome sequencing and annotation.</title>
        <authorList>
            <person name="Minardi D."/>
            <person name="Oidtmann B."/>
            <person name="Van Der Giezen M."/>
            <person name="Studholme D.J."/>
        </authorList>
    </citation>
    <scope>NUCLEOTIDE SEQUENCE [LARGE SCALE GENOMIC DNA]</scope>
    <source>
        <strain evidence="8 11">FDL457</strain>
        <strain evidence="7 10">Si</strain>
        <strain evidence="6 9">Yx</strain>
    </source>
</reference>
<accession>A0A397B8E2</accession>
<dbReference type="PANTHER" id="PTHR23321">
    <property type="entry name" value="RIBOSOMAL PROTEIN S15, BACTERIAL AND ORGANELLAR"/>
    <property type="match status" value="1"/>
</dbReference>
<dbReference type="Pfam" id="PF00312">
    <property type="entry name" value="Ribosomal_S15"/>
    <property type="match status" value="1"/>
</dbReference>
<dbReference type="HAMAP" id="MF_01343_B">
    <property type="entry name" value="Ribosomal_uS15_B"/>
    <property type="match status" value="1"/>
</dbReference>
<dbReference type="InterPro" id="IPR000589">
    <property type="entry name" value="Ribosomal_uS15"/>
</dbReference>
<evidence type="ECO:0000313" key="10">
    <source>
        <dbReference type="Proteomes" id="UP000283543"/>
    </source>
</evidence>
<dbReference type="Proteomes" id="UP000283543">
    <property type="component" value="Unassembled WGS sequence"/>
</dbReference>
<dbReference type="GO" id="GO:0006412">
    <property type="term" value="P:translation"/>
    <property type="evidence" value="ECO:0007669"/>
    <property type="project" value="InterPro"/>
</dbReference>
<dbReference type="FunFam" id="1.10.287.10:FF:000002">
    <property type="entry name" value="30S ribosomal protein S15"/>
    <property type="match status" value="1"/>
</dbReference>
<dbReference type="InterPro" id="IPR009068">
    <property type="entry name" value="uS15_NS1_RNA-bd_sf"/>
</dbReference>
<dbReference type="EMBL" id="QUTB01004509">
    <property type="protein sequence ID" value="RHY61538.1"/>
    <property type="molecule type" value="Genomic_DNA"/>
</dbReference>
<dbReference type="EMBL" id="QUTA01005620">
    <property type="protein sequence ID" value="RHY14899.1"/>
    <property type="molecule type" value="Genomic_DNA"/>
</dbReference>
<dbReference type="GO" id="GO:0003735">
    <property type="term" value="F:structural constituent of ribosome"/>
    <property type="evidence" value="ECO:0007669"/>
    <property type="project" value="InterPro"/>
</dbReference>
<evidence type="ECO:0000313" key="6">
    <source>
        <dbReference type="EMBL" id="RHY14899.1"/>
    </source>
</evidence>
<dbReference type="SMART" id="SM01387">
    <property type="entry name" value="Ribosomal_S15"/>
    <property type="match status" value="1"/>
</dbReference>
<dbReference type="Proteomes" id="UP000286510">
    <property type="component" value="Unassembled WGS sequence"/>
</dbReference>
<dbReference type="CDD" id="cd00353">
    <property type="entry name" value="Ribosomal_S15p_S13e"/>
    <property type="match status" value="1"/>
</dbReference>
<dbReference type="GO" id="GO:1990904">
    <property type="term" value="C:ribonucleoprotein complex"/>
    <property type="evidence" value="ECO:0007669"/>
    <property type="project" value="UniProtKB-KW"/>
</dbReference>
<evidence type="ECO:0000256" key="5">
    <source>
        <dbReference type="RuleBase" id="RU003920"/>
    </source>
</evidence>
<evidence type="ECO:0000313" key="9">
    <source>
        <dbReference type="Proteomes" id="UP000266239"/>
    </source>
</evidence>
<dbReference type="GO" id="GO:0005840">
    <property type="term" value="C:ribosome"/>
    <property type="evidence" value="ECO:0007669"/>
    <property type="project" value="UniProtKB-KW"/>
</dbReference>
<dbReference type="GO" id="GO:0005737">
    <property type="term" value="C:cytoplasm"/>
    <property type="evidence" value="ECO:0007669"/>
    <property type="project" value="UniProtKB-ARBA"/>
</dbReference>
<evidence type="ECO:0000313" key="7">
    <source>
        <dbReference type="EMBL" id="RHY61538.1"/>
    </source>
</evidence>
<keyword evidence="2 4" id="KW-0689">Ribosomal protein</keyword>
<dbReference type="NCBIfam" id="TIGR00952">
    <property type="entry name" value="S15_bact"/>
    <property type="match status" value="1"/>
</dbReference>
<dbReference type="VEuPathDB" id="FungiDB:H257_09331"/>
<organism evidence="6 9">
    <name type="scientific">Aphanomyces astaci</name>
    <name type="common">Crayfish plague agent</name>
    <dbReference type="NCBI Taxonomy" id="112090"/>
    <lineage>
        <taxon>Eukaryota</taxon>
        <taxon>Sar</taxon>
        <taxon>Stramenopiles</taxon>
        <taxon>Oomycota</taxon>
        <taxon>Saprolegniomycetes</taxon>
        <taxon>Saprolegniales</taxon>
        <taxon>Verrucalvaceae</taxon>
        <taxon>Aphanomyces</taxon>
    </lineage>
</organism>
<dbReference type="PROSITE" id="PS00362">
    <property type="entry name" value="RIBOSOMAL_S15"/>
    <property type="match status" value="1"/>
</dbReference>
<proteinExistence type="inferred from homology"/>
<name>A0A397B8E2_APHAT</name>
<dbReference type="InterPro" id="IPR005290">
    <property type="entry name" value="Ribosomal_uS15_bac-type"/>
</dbReference>
<evidence type="ECO:0000313" key="11">
    <source>
        <dbReference type="Proteomes" id="UP000286510"/>
    </source>
</evidence>
<evidence type="ECO:0000256" key="3">
    <source>
        <dbReference type="ARBA" id="ARBA00023274"/>
    </source>
</evidence>
<evidence type="ECO:0000256" key="4">
    <source>
        <dbReference type="RuleBase" id="RU003919"/>
    </source>
</evidence>
<dbReference type="AlphaFoldDB" id="A0A397B8E2"/>
<dbReference type="PANTHER" id="PTHR23321:SF26">
    <property type="entry name" value="SMALL RIBOSOMAL SUBUNIT PROTEIN US15M"/>
    <property type="match status" value="1"/>
</dbReference>
<dbReference type="SUPFAM" id="SSF47060">
    <property type="entry name" value="S15/NS1 RNA-binding domain"/>
    <property type="match status" value="1"/>
</dbReference>
<keyword evidence="3 4" id="KW-0687">Ribonucleoprotein</keyword>
<protein>
    <recommendedName>
        <fullName evidence="5">30S ribosomal protein S15</fullName>
    </recommendedName>
</protein>
<dbReference type="EMBL" id="QUTF01018945">
    <property type="protein sequence ID" value="RHZ00833.1"/>
    <property type="molecule type" value="Genomic_DNA"/>
</dbReference>
<dbReference type="Proteomes" id="UP000266239">
    <property type="component" value="Unassembled WGS sequence"/>
</dbReference>
<gene>
    <name evidence="6" type="ORF">DYB25_010016</name>
    <name evidence="8" type="ORF">DYB26_001794</name>
    <name evidence="7" type="ORF">DYB34_002710</name>
</gene>